<proteinExistence type="predicted"/>
<sequence length="293" mass="33447">MNVDIDRLNDLVEFARIEAASRDVEPWADILARVALPRDDRTWLMTLYNTYDDLHSAFACYRRWPSIAAWAAAGDRDDVAQYNCTQERRNLRGGRVIKRFASYAAVLAGRTEEKWMREVCQWDNPGRNFTALSARMREVWGVGRQSAFEWAEFAGKVVNLPVDAADGQLFESSGPRRCLERIFCLNRPTPAELDHAANVCREWIAQAGVPLAWVDFETIICDYNVMRDGRYYPGRHLAALREEIDTLPSESDRALLNDAWARFVPEPWASIAPGIDPAKMPVYRNTGRMLTCP</sequence>
<evidence type="ECO:0000313" key="3">
    <source>
        <dbReference type="Proteomes" id="UP000325405"/>
    </source>
</evidence>
<dbReference type="Pfam" id="PF18724">
    <property type="entry name" value="ADDT"/>
    <property type="match status" value="1"/>
</dbReference>
<dbReference type="KEGG" id="vg:60320973"/>
<gene>
    <name evidence="2" type="primary">3</name>
    <name evidence="2" type="ORF">SEA_LILMCDREAMY_3</name>
</gene>
<evidence type="ECO:0000313" key="2">
    <source>
        <dbReference type="EMBL" id="QFP94623.1"/>
    </source>
</evidence>
<organism evidence="2 3">
    <name type="scientific">Mycobacterium phage LilMcDreamy</name>
    <dbReference type="NCBI Taxonomy" id="2652422"/>
    <lineage>
        <taxon>Viruses</taxon>
        <taxon>Duplodnaviria</taxon>
        <taxon>Heunggongvirae</taxon>
        <taxon>Uroviricota</taxon>
        <taxon>Caudoviricetes</taxon>
        <taxon>Bclasvirinae</taxon>
        <taxon>Lilmcdreamyvirus</taxon>
        <taxon>Lilmcdreamyvirus lilmcdreamy</taxon>
    </lineage>
</organism>
<name>A0A5P8D6E5_9CAUD</name>
<reference evidence="2 3" key="1">
    <citation type="submission" date="2019-08" db="EMBL/GenBank/DDBJ databases">
        <authorList>
            <person name="Lippold A."/>
            <person name="Marlatt M."/>
            <person name="Cooper K."/>
            <person name="Frohnapfel E."/>
            <person name="Glenski M."/>
            <person name="Johnson H."/>
            <person name="Johnson K."/>
            <person name="Tjaden E."/>
            <person name="Troeh S."/>
            <person name="Hayes S."/>
            <person name="Ettinger A.-S.H."/>
            <person name="Ettinger W.F."/>
            <person name="Haydock J."/>
            <person name="Anders K.R."/>
            <person name="Garlena R.A."/>
            <person name="Russell D.A."/>
            <person name="Pope W.H."/>
            <person name="Jacobs-Sera D."/>
            <person name="Hatfull G.F."/>
        </authorList>
    </citation>
    <scope>NUCLEOTIDE SEQUENCE [LARGE SCALE GENOMIC DNA]</scope>
</reference>
<feature type="domain" description="Amino acid:DNA transferase" evidence="1">
    <location>
        <begin position="86"/>
        <end position="226"/>
    </location>
</feature>
<dbReference type="RefSeq" id="YP_009949567.1">
    <property type="nucleotide sequence ID" value="NC_051582.1"/>
</dbReference>
<evidence type="ECO:0000259" key="1">
    <source>
        <dbReference type="Pfam" id="PF18724"/>
    </source>
</evidence>
<dbReference type="Proteomes" id="UP000325405">
    <property type="component" value="Segment"/>
</dbReference>
<dbReference type="GeneID" id="60320973"/>
<accession>A0A5P8D6E5</accession>
<dbReference type="EMBL" id="MN284893">
    <property type="protein sequence ID" value="QFP94623.1"/>
    <property type="molecule type" value="Genomic_DNA"/>
</dbReference>
<protein>
    <recommendedName>
        <fullName evidence="1">Amino acid:DNA transferase domain-containing protein</fullName>
    </recommendedName>
</protein>
<dbReference type="InterPro" id="IPR040741">
    <property type="entry name" value="ADDT"/>
</dbReference>
<keyword evidence="3" id="KW-1185">Reference proteome</keyword>